<protein>
    <submittedName>
        <fullName evidence="1">Uncharacterized protein</fullName>
    </submittedName>
</protein>
<evidence type="ECO:0000313" key="2">
    <source>
        <dbReference type="Proteomes" id="UP000824890"/>
    </source>
</evidence>
<name>A0ABQ8CEE3_BRANA</name>
<dbReference type="EMBL" id="JAGKQM010000008">
    <property type="protein sequence ID" value="KAH0915452.1"/>
    <property type="molecule type" value="Genomic_DNA"/>
</dbReference>
<accession>A0ABQ8CEE3</accession>
<gene>
    <name evidence="1" type="ORF">HID58_029898</name>
</gene>
<proteinExistence type="predicted"/>
<keyword evidence="2" id="KW-1185">Reference proteome</keyword>
<comment type="caution">
    <text evidence="1">The sequence shown here is derived from an EMBL/GenBank/DDBJ whole genome shotgun (WGS) entry which is preliminary data.</text>
</comment>
<dbReference type="Proteomes" id="UP000824890">
    <property type="component" value="Unassembled WGS sequence"/>
</dbReference>
<evidence type="ECO:0000313" key="1">
    <source>
        <dbReference type="EMBL" id="KAH0915452.1"/>
    </source>
</evidence>
<sequence>MVDSMGFLDLKLKIGKSTCWLLYSEAFVDFSLLFVVKNLVHVDGVSLKV</sequence>
<reference evidence="1 2" key="1">
    <citation type="submission" date="2021-05" db="EMBL/GenBank/DDBJ databases">
        <title>Genome Assembly of Synthetic Allotetraploid Brassica napus Reveals Homoeologous Exchanges between Subgenomes.</title>
        <authorList>
            <person name="Davis J.T."/>
        </authorList>
    </citation>
    <scope>NUCLEOTIDE SEQUENCE [LARGE SCALE GENOMIC DNA]</scope>
    <source>
        <strain evidence="2">cv. Da-Ae</strain>
        <tissue evidence="1">Seedling</tissue>
    </source>
</reference>
<organism evidence="1 2">
    <name type="scientific">Brassica napus</name>
    <name type="common">Rape</name>
    <dbReference type="NCBI Taxonomy" id="3708"/>
    <lineage>
        <taxon>Eukaryota</taxon>
        <taxon>Viridiplantae</taxon>
        <taxon>Streptophyta</taxon>
        <taxon>Embryophyta</taxon>
        <taxon>Tracheophyta</taxon>
        <taxon>Spermatophyta</taxon>
        <taxon>Magnoliopsida</taxon>
        <taxon>eudicotyledons</taxon>
        <taxon>Gunneridae</taxon>
        <taxon>Pentapetalae</taxon>
        <taxon>rosids</taxon>
        <taxon>malvids</taxon>
        <taxon>Brassicales</taxon>
        <taxon>Brassicaceae</taxon>
        <taxon>Brassiceae</taxon>
        <taxon>Brassica</taxon>
    </lineage>
</organism>